<dbReference type="Proteomes" id="UP001627154">
    <property type="component" value="Unassembled WGS sequence"/>
</dbReference>
<name>A0ABD2WXK5_9HYME</name>
<keyword evidence="1" id="KW-0472">Membrane</keyword>
<evidence type="ECO:0000256" key="1">
    <source>
        <dbReference type="SAM" id="Phobius"/>
    </source>
</evidence>
<sequence length="151" mass="17079">MMSASSRRVYRDCCGNGIELTETSHDRGTTHEFVLRRCSSSADRPAYNRRRLLRWAVKFLGLGCIGVFCCAIPTLLALLVCIVVGLILLIKTLAREPIHTLLVVESVGVHIINPKSIFSDVEEYLPWKTIDNIFINEVISEVNHFYLHFSS</sequence>
<keyword evidence="1" id="KW-0812">Transmembrane</keyword>
<keyword evidence="1" id="KW-1133">Transmembrane helix</keyword>
<evidence type="ECO:0000313" key="2">
    <source>
        <dbReference type="EMBL" id="KAL3397338.1"/>
    </source>
</evidence>
<accession>A0ABD2WXK5</accession>
<reference evidence="2 3" key="1">
    <citation type="journal article" date="2024" name="bioRxiv">
        <title>A reference genome for Trichogramma kaykai: A tiny desert-dwelling parasitoid wasp with competing sex-ratio distorters.</title>
        <authorList>
            <person name="Culotta J."/>
            <person name="Lindsey A.R."/>
        </authorList>
    </citation>
    <scope>NUCLEOTIDE SEQUENCE [LARGE SCALE GENOMIC DNA]</scope>
    <source>
        <strain evidence="2 3">KSX58</strain>
    </source>
</reference>
<dbReference type="AlphaFoldDB" id="A0ABD2WXK5"/>
<evidence type="ECO:0000313" key="3">
    <source>
        <dbReference type="Proteomes" id="UP001627154"/>
    </source>
</evidence>
<comment type="caution">
    <text evidence="2">The sequence shown here is derived from an EMBL/GenBank/DDBJ whole genome shotgun (WGS) entry which is preliminary data.</text>
</comment>
<feature type="transmembrane region" description="Helical" evidence="1">
    <location>
        <begin position="59"/>
        <end position="90"/>
    </location>
</feature>
<dbReference type="EMBL" id="JBJJXI010000066">
    <property type="protein sequence ID" value="KAL3397338.1"/>
    <property type="molecule type" value="Genomic_DNA"/>
</dbReference>
<organism evidence="2 3">
    <name type="scientific">Trichogramma kaykai</name>
    <dbReference type="NCBI Taxonomy" id="54128"/>
    <lineage>
        <taxon>Eukaryota</taxon>
        <taxon>Metazoa</taxon>
        <taxon>Ecdysozoa</taxon>
        <taxon>Arthropoda</taxon>
        <taxon>Hexapoda</taxon>
        <taxon>Insecta</taxon>
        <taxon>Pterygota</taxon>
        <taxon>Neoptera</taxon>
        <taxon>Endopterygota</taxon>
        <taxon>Hymenoptera</taxon>
        <taxon>Apocrita</taxon>
        <taxon>Proctotrupomorpha</taxon>
        <taxon>Chalcidoidea</taxon>
        <taxon>Trichogrammatidae</taxon>
        <taxon>Trichogramma</taxon>
    </lineage>
</organism>
<keyword evidence="3" id="KW-1185">Reference proteome</keyword>
<protein>
    <submittedName>
        <fullName evidence="2">Uncharacterized protein</fullName>
    </submittedName>
</protein>
<proteinExistence type="predicted"/>
<gene>
    <name evidence="2" type="ORF">TKK_008904</name>
</gene>